<dbReference type="InterPro" id="IPR012337">
    <property type="entry name" value="RNaseH-like_sf"/>
</dbReference>
<dbReference type="EMBL" id="QGNW01002181">
    <property type="protein sequence ID" value="RVW24037.1"/>
    <property type="molecule type" value="Genomic_DNA"/>
</dbReference>
<feature type="domain" description="DUF659" evidence="2">
    <location>
        <begin position="70"/>
        <end position="128"/>
    </location>
</feature>
<evidence type="ECO:0000256" key="1">
    <source>
        <dbReference type="SAM" id="MobiDB-lite"/>
    </source>
</evidence>
<feature type="compositionally biased region" description="Basic and acidic residues" evidence="1">
    <location>
        <begin position="231"/>
        <end position="244"/>
    </location>
</feature>
<dbReference type="Proteomes" id="UP000288805">
    <property type="component" value="Unassembled WGS sequence"/>
</dbReference>
<feature type="region of interest" description="Disordered" evidence="1">
    <location>
        <begin position="230"/>
        <end position="266"/>
    </location>
</feature>
<reference evidence="3 4" key="1">
    <citation type="journal article" date="2018" name="PLoS Genet.">
        <title>Population sequencing reveals clonal diversity and ancestral inbreeding in the grapevine cultivar Chardonnay.</title>
        <authorList>
            <person name="Roach M.J."/>
            <person name="Johnson D.L."/>
            <person name="Bohlmann J."/>
            <person name="van Vuuren H.J."/>
            <person name="Jones S.J."/>
            <person name="Pretorius I.S."/>
            <person name="Schmidt S.A."/>
            <person name="Borneman A.R."/>
        </authorList>
    </citation>
    <scope>NUCLEOTIDE SEQUENCE [LARGE SCALE GENOMIC DNA]</scope>
    <source>
        <strain evidence="4">cv. Chardonnay</strain>
        <tissue evidence="3">Leaf</tissue>
    </source>
</reference>
<protein>
    <recommendedName>
        <fullName evidence="2">DUF659 domain-containing protein</fullName>
    </recommendedName>
</protein>
<evidence type="ECO:0000313" key="3">
    <source>
        <dbReference type="EMBL" id="RVW24037.1"/>
    </source>
</evidence>
<organism evidence="3 4">
    <name type="scientific">Vitis vinifera</name>
    <name type="common">Grape</name>
    <dbReference type="NCBI Taxonomy" id="29760"/>
    <lineage>
        <taxon>Eukaryota</taxon>
        <taxon>Viridiplantae</taxon>
        <taxon>Streptophyta</taxon>
        <taxon>Embryophyta</taxon>
        <taxon>Tracheophyta</taxon>
        <taxon>Spermatophyta</taxon>
        <taxon>Magnoliopsida</taxon>
        <taxon>eudicotyledons</taxon>
        <taxon>Gunneridae</taxon>
        <taxon>Pentapetalae</taxon>
        <taxon>rosids</taxon>
        <taxon>Vitales</taxon>
        <taxon>Vitaceae</taxon>
        <taxon>Viteae</taxon>
        <taxon>Vitis</taxon>
    </lineage>
</organism>
<gene>
    <name evidence="3" type="ORF">CK203_093048</name>
</gene>
<accession>A0A438CLE6</accession>
<proteinExistence type="predicted"/>
<evidence type="ECO:0000259" key="2">
    <source>
        <dbReference type="Pfam" id="PF04937"/>
    </source>
</evidence>
<dbReference type="PANTHER" id="PTHR18460:SF3">
    <property type="entry name" value="TELO2-INTERACTING PROTEIN 1 HOMOLOG"/>
    <property type="match status" value="1"/>
</dbReference>
<feature type="compositionally biased region" description="Basic and acidic residues" evidence="1">
    <location>
        <begin position="257"/>
        <end position="266"/>
    </location>
</feature>
<feature type="compositionally biased region" description="Basic and acidic residues" evidence="1">
    <location>
        <begin position="1"/>
        <end position="21"/>
    </location>
</feature>
<dbReference type="Pfam" id="PF04937">
    <property type="entry name" value="DUF659"/>
    <property type="match status" value="1"/>
</dbReference>
<evidence type="ECO:0000313" key="4">
    <source>
        <dbReference type="Proteomes" id="UP000288805"/>
    </source>
</evidence>
<comment type="caution">
    <text evidence="3">The sequence shown here is derived from an EMBL/GenBank/DDBJ whole genome shotgun (WGS) entry which is preliminary data.</text>
</comment>
<dbReference type="SUPFAM" id="SSF53098">
    <property type="entry name" value="Ribonuclease H-like"/>
    <property type="match status" value="1"/>
</dbReference>
<dbReference type="PANTHER" id="PTHR18460">
    <property type="entry name" value="TEL2 INTERACTING PROTEIN 1 TTI1 FAMILY MEMBER"/>
    <property type="match status" value="1"/>
</dbReference>
<dbReference type="InterPro" id="IPR052587">
    <property type="entry name" value="TELO2-interacting_protein_1"/>
</dbReference>
<dbReference type="InterPro" id="IPR007021">
    <property type="entry name" value="DUF659"/>
</dbReference>
<dbReference type="AlphaFoldDB" id="A0A438CLE6"/>
<name>A0A438CLE6_VITVI</name>
<sequence>MKQAMKESRRIFEEGRQEHKKGGSSLQPSNVRIKRGLTRSFNVREGTSIPPKGIDPYMFPSNCRGGRGGNVVQVVIDNEASFKAAGMLMEKWKHLFWSPCVTHYIDLMLEDIASMKPIKETLDQAKTITGFIYNSLKVVDLMKVFTNDRDLLRPRITWFAIEFISLESLIRYEADLKRMYTTNEWREFNKDRSRKSLKDKVKLFVDGGGEFGSALSKKAINQSLLGLPTNEEGRETIHEDDGTTNHRVSRRTSNITQERDVDSRRKETDRYNGGFIVGGGDGDDGDEAQNSSVFAELKTYCLELLGLLQNPQKHSSALPQLLRFLRKSPSVSLQPFLDYTLFPLLLLLDAAVDCRSLKKVDSEEKLISDVPKMPHKVSDSVAEGVLHCLEELLKKCQLGSVDQGMSSMDCDSHGMMVVVLKKLTYGALLSASEAAEEFREGVIRCFKALILSLQPCSDMSCSCKQSLGFPILLASGDLQVPLVNTSKYDSEPGECLIAFLQSQGASAAVGHWLSLLLKAADTEAQRGHRGSAKLRVEAFLSLRMLVAKVIL</sequence>
<feature type="region of interest" description="Disordered" evidence="1">
    <location>
        <begin position="1"/>
        <end position="29"/>
    </location>
</feature>